<proteinExistence type="predicted"/>
<keyword evidence="4" id="KW-0862">Zinc</keyword>
<dbReference type="Proteomes" id="UP000653692">
    <property type="component" value="Unassembled WGS sequence"/>
</dbReference>
<gene>
    <name evidence="7" type="ORF">EYH13_05195</name>
    <name evidence="8" type="ORF">EYH24_03270</name>
</gene>
<feature type="domain" description="Alanyl-transfer RNA synthetases family profile" evidence="6">
    <location>
        <begin position="1"/>
        <end position="244"/>
    </location>
</feature>
<name>A0A833E117_9EURY</name>
<protein>
    <submittedName>
        <fullName evidence="7">Alanyl-tRNA editing protein</fullName>
    </submittedName>
</protein>
<dbReference type="Gene3D" id="3.10.310.40">
    <property type="match status" value="1"/>
</dbReference>
<evidence type="ECO:0000313" key="8">
    <source>
        <dbReference type="EMBL" id="HIP88977.1"/>
    </source>
</evidence>
<feature type="coiled-coil region" evidence="5">
    <location>
        <begin position="260"/>
        <end position="294"/>
    </location>
</feature>
<evidence type="ECO:0000259" key="6">
    <source>
        <dbReference type="PROSITE" id="PS50860"/>
    </source>
</evidence>
<dbReference type="SUPFAM" id="SSF50447">
    <property type="entry name" value="Translation proteins"/>
    <property type="match status" value="1"/>
</dbReference>
<dbReference type="GO" id="GO:0046872">
    <property type="term" value="F:metal ion binding"/>
    <property type="evidence" value="ECO:0007669"/>
    <property type="project" value="UniProtKB-KW"/>
</dbReference>
<dbReference type="InterPro" id="IPR018163">
    <property type="entry name" value="Thr/Ala-tRNA-synth_IIc_edit"/>
</dbReference>
<dbReference type="Proteomes" id="UP000649326">
    <property type="component" value="Unassembled WGS sequence"/>
</dbReference>
<dbReference type="GO" id="GO:0005737">
    <property type="term" value="C:cytoplasm"/>
    <property type="evidence" value="ECO:0007669"/>
    <property type="project" value="UniProtKB-SubCell"/>
</dbReference>
<dbReference type="InterPro" id="IPR051335">
    <property type="entry name" value="Alanyl-tRNA_Editing_Enzymes"/>
</dbReference>
<dbReference type="GO" id="GO:0006419">
    <property type="term" value="P:alanyl-tRNA aminoacylation"/>
    <property type="evidence" value="ECO:0007669"/>
    <property type="project" value="InterPro"/>
</dbReference>
<evidence type="ECO:0000313" key="7">
    <source>
        <dbReference type="EMBL" id="HIP75510.1"/>
    </source>
</evidence>
<keyword evidence="3" id="KW-0479">Metal-binding</keyword>
<keyword evidence="5" id="KW-0175">Coiled coil</keyword>
<reference evidence="7" key="1">
    <citation type="journal article" date="2020" name="ISME J.">
        <title>Gammaproteobacteria mediating utilization of methyl-, sulfur- and petroleum organic compounds in deep ocean hydrothermal plumes.</title>
        <authorList>
            <person name="Zhou Z."/>
            <person name="Liu Y."/>
            <person name="Pan J."/>
            <person name="Cron B.R."/>
            <person name="Toner B.M."/>
            <person name="Anantharaman K."/>
            <person name="Breier J.A."/>
            <person name="Dick G.J."/>
            <person name="Li M."/>
        </authorList>
    </citation>
    <scope>NUCLEOTIDE SEQUENCE</scope>
    <source>
        <strain evidence="7">SZUA-1451</strain>
        <strain evidence="8">SZUA-1476</strain>
    </source>
</reference>
<dbReference type="SMART" id="SM00863">
    <property type="entry name" value="tRNA_SAD"/>
    <property type="match status" value="1"/>
</dbReference>
<dbReference type="PANTHER" id="PTHR43462:SF1">
    <property type="entry name" value="ALANYL-TRNA EDITING PROTEIN AARSD1"/>
    <property type="match status" value="1"/>
</dbReference>
<dbReference type="GO" id="GO:0005524">
    <property type="term" value="F:ATP binding"/>
    <property type="evidence" value="ECO:0007669"/>
    <property type="project" value="InterPro"/>
</dbReference>
<dbReference type="SUPFAM" id="SSF55186">
    <property type="entry name" value="ThrRS/AlaRS common domain"/>
    <property type="match status" value="1"/>
</dbReference>
<dbReference type="AlphaFoldDB" id="A0A833E117"/>
<dbReference type="PROSITE" id="PS50860">
    <property type="entry name" value="AA_TRNA_LIGASE_II_ALA"/>
    <property type="match status" value="1"/>
</dbReference>
<dbReference type="InterPro" id="IPR009000">
    <property type="entry name" value="Transl_B-barrel_sf"/>
</dbReference>
<dbReference type="PANTHER" id="PTHR43462">
    <property type="entry name" value="ALANYL-TRNA EDITING PROTEIN"/>
    <property type="match status" value="1"/>
</dbReference>
<dbReference type="InterPro" id="IPR018165">
    <property type="entry name" value="Ala-tRNA-synth_IIc_core"/>
</dbReference>
<dbReference type="Pfam" id="PF07973">
    <property type="entry name" value="tRNA_SAD"/>
    <property type="match status" value="1"/>
</dbReference>
<organism evidence="7 9">
    <name type="scientific">Thermococcus paralvinellae</name>
    <dbReference type="NCBI Taxonomy" id="582419"/>
    <lineage>
        <taxon>Archaea</taxon>
        <taxon>Methanobacteriati</taxon>
        <taxon>Methanobacteriota</taxon>
        <taxon>Thermococci</taxon>
        <taxon>Thermococcales</taxon>
        <taxon>Thermococcaceae</taxon>
        <taxon>Thermococcus</taxon>
    </lineage>
</organism>
<dbReference type="InterPro" id="IPR012947">
    <property type="entry name" value="tRNA_SAD"/>
</dbReference>
<dbReference type="Gene3D" id="2.40.30.130">
    <property type="match status" value="1"/>
</dbReference>
<dbReference type="Pfam" id="PF01411">
    <property type="entry name" value="tRNA-synt_2c"/>
    <property type="match status" value="1"/>
</dbReference>
<evidence type="ECO:0000256" key="3">
    <source>
        <dbReference type="ARBA" id="ARBA00022723"/>
    </source>
</evidence>
<accession>A0A833E117</accession>
<dbReference type="GO" id="GO:0002161">
    <property type="term" value="F:aminoacyl-tRNA deacylase activity"/>
    <property type="evidence" value="ECO:0007669"/>
    <property type="project" value="UniProtKB-ARBA"/>
</dbReference>
<comment type="subcellular location">
    <subcellularLocation>
        <location evidence="2">Cytoplasm</location>
    </subcellularLocation>
</comment>
<evidence type="ECO:0000256" key="2">
    <source>
        <dbReference type="ARBA" id="ARBA00004496"/>
    </source>
</evidence>
<sequence>MTECLFYLDPYLKESIATVQAVKQRDGIVKLTLDRTIFYPEGGGQPSDRGIIRGEGFKIKVEKVYGKDEIWHEGKLEGRLPKVGEEVKLELDWEWRYENMKQHTGQHILSAILKKLYGLHTTGFQIFKEYNKIEVDGELNWEMITQVELEANRIIREAIPVKVEEFKYLSEEILHTLRKHVSKVTDRIRIVTIGDIDRTPCGGTHVKNTGEVGFIKVLRFYRKDRKLWRIEFVAGNRVIKYLNNLLADYWESLDEMPNKNRPLVERVRELKSEIEKLEEEKKALRLKLWDWKAKALLKESEEVKGTKIVGTVEKLDMKDAQAFVVYLVDKNPNTIALVVGRNYVILAKNRGVEGVSMRELLREVLEETGGSGGGSEVLAKGGGFKVEPEKVLEIAKKKLKHLL</sequence>
<evidence type="ECO:0000256" key="1">
    <source>
        <dbReference type="ARBA" id="ARBA00001947"/>
    </source>
</evidence>
<dbReference type="FunFam" id="3.30.980.10:FF:000026">
    <property type="entry name" value="Threonyl/alanyl tRNA synthetase SAD"/>
    <property type="match status" value="1"/>
</dbReference>
<dbReference type="EMBL" id="DQUR01000110">
    <property type="protein sequence ID" value="HIP88977.1"/>
    <property type="molecule type" value="Genomic_DNA"/>
</dbReference>
<dbReference type="InterPro" id="IPR018164">
    <property type="entry name" value="Ala-tRNA-synth_IIc_N"/>
</dbReference>
<dbReference type="EMBL" id="DQUG01000209">
    <property type="protein sequence ID" value="HIP75510.1"/>
    <property type="molecule type" value="Genomic_DNA"/>
</dbReference>
<dbReference type="GO" id="GO:0003676">
    <property type="term" value="F:nucleic acid binding"/>
    <property type="evidence" value="ECO:0007669"/>
    <property type="project" value="InterPro"/>
</dbReference>
<comment type="caution">
    <text evidence="7">The sequence shown here is derived from an EMBL/GenBank/DDBJ whole genome shotgun (WGS) entry which is preliminary data.</text>
</comment>
<dbReference type="Gene3D" id="3.30.980.10">
    <property type="entry name" value="Threonyl-trna Synthetase, Chain A, domain 2"/>
    <property type="match status" value="1"/>
</dbReference>
<evidence type="ECO:0000256" key="5">
    <source>
        <dbReference type="SAM" id="Coils"/>
    </source>
</evidence>
<dbReference type="GO" id="GO:0004813">
    <property type="term" value="F:alanine-tRNA ligase activity"/>
    <property type="evidence" value="ECO:0007669"/>
    <property type="project" value="InterPro"/>
</dbReference>
<evidence type="ECO:0000256" key="4">
    <source>
        <dbReference type="ARBA" id="ARBA00022833"/>
    </source>
</evidence>
<comment type="cofactor">
    <cofactor evidence="1">
        <name>Zn(2+)</name>
        <dbReference type="ChEBI" id="CHEBI:29105"/>
    </cofactor>
</comment>
<evidence type="ECO:0000313" key="9">
    <source>
        <dbReference type="Proteomes" id="UP000649326"/>
    </source>
</evidence>